<protein>
    <submittedName>
        <fullName evidence="2">Uncharacterized protein</fullName>
    </submittedName>
</protein>
<dbReference type="GeneID" id="63808438"/>
<sequence length="204" mass="21550">MHRTVVPSMFQQTPGSFDSFNAPATGMGVPLSNYRLSAVNSSEFKNPGTDPAVSETTNMPHIRPAHESLFSSGLFLGASAKLHPTLRTSSGIFSNVRGTDHSAFPQISLDHKGTNNSAPKSNPIDCRSSTTSSQSSDYSNDDTKTAGYGGSTGNAQFVNPKTGMFSLAARNRYSDTPAQWFVTGGYAPGARDLVPTAAAQYSTS</sequence>
<feature type="compositionally biased region" description="Low complexity" evidence="1">
    <location>
        <begin position="128"/>
        <end position="138"/>
    </location>
</feature>
<reference evidence="2 3" key="1">
    <citation type="submission" date="2016-07" db="EMBL/GenBank/DDBJ databases">
        <title>Pervasive Adenine N6-methylation of Active Genes in Fungi.</title>
        <authorList>
            <consortium name="DOE Joint Genome Institute"/>
            <person name="Mondo S.J."/>
            <person name="Dannebaum R.O."/>
            <person name="Kuo R.C."/>
            <person name="Labutti K."/>
            <person name="Haridas S."/>
            <person name="Kuo A."/>
            <person name="Salamov A."/>
            <person name="Ahrendt S.R."/>
            <person name="Lipzen A."/>
            <person name="Sullivan W."/>
            <person name="Andreopoulos W.B."/>
            <person name="Clum A."/>
            <person name="Lindquist E."/>
            <person name="Daum C."/>
            <person name="Ramamoorthy G.K."/>
            <person name="Gryganskyi A."/>
            <person name="Culley D."/>
            <person name="Magnuson J.K."/>
            <person name="James T.Y."/>
            <person name="O'Malley M.A."/>
            <person name="Stajich J.E."/>
            <person name="Spatafora J.W."/>
            <person name="Visel A."/>
            <person name="Grigoriev I.V."/>
        </authorList>
    </citation>
    <scope>NUCLEOTIDE SEQUENCE [LARGE SCALE GENOMIC DNA]</scope>
    <source>
        <strain evidence="2 3">ATCC 12442</strain>
    </source>
</reference>
<keyword evidence="3" id="KW-1185">Reference proteome</keyword>
<dbReference type="EMBL" id="MCFD01000013">
    <property type="protein sequence ID" value="ORX67177.1"/>
    <property type="molecule type" value="Genomic_DNA"/>
</dbReference>
<evidence type="ECO:0000256" key="1">
    <source>
        <dbReference type="SAM" id="MobiDB-lite"/>
    </source>
</evidence>
<organism evidence="2 3">
    <name type="scientific">Linderina pennispora</name>
    <dbReference type="NCBI Taxonomy" id="61395"/>
    <lineage>
        <taxon>Eukaryota</taxon>
        <taxon>Fungi</taxon>
        <taxon>Fungi incertae sedis</taxon>
        <taxon>Zoopagomycota</taxon>
        <taxon>Kickxellomycotina</taxon>
        <taxon>Kickxellomycetes</taxon>
        <taxon>Kickxellales</taxon>
        <taxon>Kickxellaceae</taxon>
        <taxon>Linderina</taxon>
    </lineage>
</organism>
<dbReference type="Proteomes" id="UP000193922">
    <property type="component" value="Unassembled WGS sequence"/>
</dbReference>
<name>A0A1Y1W0Z4_9FUNG</name>
<comment type="caution">
    <text evidence="2">The sequence shown here is derived from an EMBL/GenBank/DDBJ whole genome shotgun (WGS) entry which is preliminary data.</text>
</comment>
<gene>
    <name evidence="2" type="ORF">DL89DRAFT_54179</name>
</gene>
<proteinExistence type="predicted"/>
<evidence type="ECO:0000313" key="3">
    <source>
        <dbReference type="Proteomes" id="UP000193922"/>
    </source>
</evidence>
<evidence type="ECO:0000313" key="2">
    <source>
        <dbReference type="EMBL" id="ORX67177.1"/>
    </source>
</evidence>
<feature type="region of interest" description="Disordered" evidence="1">
    <location>
        <begin position="104"/>
        <end position="155"/>
    </location>
</feature>
<dbReference type="RefSeq" id="XP_040741099.1">
    <property type="nucleotide sequence ID" value="XM_040891790.1"/>
</dbReference>
<accession>A0A1Y1W0Z4</accession>
<dbReference type="AlphaFoldDB" id="A0A1Y1W0Z4"/>